<dbReference type="InterPro" id="IPR014756">
    <property type="entry name" value="Ig_E-set"/>
</dbReference>
<dbReference type="GO" id="GO:0016491">
    <property type="term" value="F:oxidoreductase activity"/>
    <property type="evidence" value="ECO:0007669"/>
    <property type="project" value="InterPro"/>
</dbReference>
<dbReference type="SUPFAM" id="SSF48050">
    <property type="entry name" value="Hemocyanin, N-terminal domain"/>
    <property type="match status" value="2"/>
</dbReference>
<evidence type="ECO:0000259" key="3">
    <source>
        <dbReference type="PROSITE" id="PS00498"/>
    </source>
</evidence>
<dbReference type="InterPro" id="IPR013788">
    <property type="entry name" value="Hemocyanin/hexamerin"/>
</dbReference>
<name>A0A423SGU8_PENVA</name>
<evidence type="ECO:0000256" key="2">
    <source>
        <dbReference type="SAM" id="Phobius"/>
    </source>
</evidence>
<dbReference type="EMBL" id="QCYY01003446">
    <property type="protein sequence ID" value="ROT63389.1"/>
    <property type="molecule type" value="Genomic_DNA"/>
</dbReference>
<dbReference type="InterPro" id="IPR005203">
    <property type="entry name" value="Hemocyanin_C"/>
</dbReference>
<organism evidence="4 5">
    <name type="scientific">Penaeus vannamei</name>
    <name type="common">Whiteleg shrimp</name>
    <name type="synonym">Litopenaeus vannamei</name>
    <dbReference type="NCBI Taxonomy" id="6689"/>
    <lineage>
        <taxon>Eukaryota</taxon>
        <taxon>Metazoa</taxon>
        <taxon>Ecdysozoa</taxon>
        <taxon>Arthropoda</taxon>
        <taxon>Crustacea</taxon>
        <taxon>Multicrustacea</taxon>
        <taxon>Malacostraca</taxon>
        <taxon>Eumalacostraca</taxon>
        <taxon>Eucarida</taxon>
        <taxon>Decapoda</taxon>
        <taxon>Dendrobranchiata</taxon>
        <taxon>Penaeoidea</taxon>
        <taxon>Penaeidae</taxon>
        <taxon>Penaeus</taxon>
    </lineage>
</organism>
<dbReference type="PROSITE" id="PS00210">
    <property type="entry name" value="HEMOCYANIN_2"/>
    <property type="match status" value="2"/>
</dbReference>
<dbReference type="PRINTS" id="PR00187">
    <property type="entry name" value="HAEMOCYANIN"/>
</dbReference>
<proteinExistence type="inferred from homology"/>
<dbReference type="PROSITE" id="PS00209">
    <property type="entry name" value="HEMOCYANIN_1"/>
    <property type="match status" value="2"/>
</dbReference>
<dbReference type="Pfam" id="PF00372">
    <property type="entry name" value="Hemocyanin_M"/>
    <property type="match status" value="3"/>
</dbReference>
<gene>
    <name evidence="4" type="ORF">C7M84_018733</name>
</gene>
<dbReference type="InterPro" id="IPR002227">
    <property type="entry name" value="Tyrosinase_Cu-bd"/>
</dbReference>
<feature type="domain" description="Tyrosinase copper-binding" evidence="3">
    <location>
        <begin position="41"/>
        <end position="52"/>
    </location>
</feature>
<dbReference type="STRING" id="6689.A0A423SGU8"/>
<dbReference type="SUPFAM" id="SSF48056">
    <property type="entry name" value="Di-copper centre-containing domain"/>
    <property type="match status" value="3"/>
</dbReference>
<dbReference type="Allergome" id="12159">
    <property type="allergen name" value="Lit v HC"/>
</dbReference>
<protein>
    <submittedName>
        <fullName evidence="4">Hemocyanin subunit L2</fullName>
    </submittedName>
</protein>
<dbReference type="InterPro" id="IPR036697">
    <property type="entry name" value="Hemocyanin_N_sf"/>
</dbReference>
<dbReference type="InterPro" id="IPR037020">
    <property type="entry name" value="Hemocyanin_C_sf"/>
</dbReference>
<keyword evidence="2" id="KW-0472">Membrane</keyword>
<evidence type="ECO:0000256" key="1">
    <source>
        <dbReference type="ARBA" id="ARBA00009470"/>
    </source>
</evidence>
<comment type="caution">
    <text evidence="4">The sequence shown here is derived from an EMBL/GenBank/DDBJ whole genome shotgun (WGS) entry which is preliminary data.</text>
</comment>
<keyword evidence="2" id="KW-0812">Transmembrane</keyword>
<comment type="similarity">
    <text evidence="1">Belongs to the tyrosinase family. Hemocyanin subfamily.</text>
</comment>
<dbReference type="InterPro" id="IPR008922">
    <property type="entry name" value="Di-copper_centre_dom_sf"/>
</dbReference>
<keyword evidence="2" id="KW-1133">Transmembrane helix</keyword>
<dbReference type="Gene3D" id="2.60.40.1520">
    <property type="entry name" value="Hemocyanin, C-terminal domain"/>
    <property type="match status" value="2"/>
</dbReference>
<dbReference type="PANTHER" id="PTHR11511:SF5">
    <property type="entry name" value="FAT-BODY PROTEIN 1-RELATED"/>
    <property type="match status" value="1"/>
</dbReference>
<dbReference type="SMR" id="A0A423SGU8"/>
<feature type="transmembrane region" description="Helical" evidence="2">
    <location>
        <begin position="270"/>
        <end position="288"/>
    </location>
</feature>
<dbReference type="PANTHER" id="PTHR11511">
    <property type="entry name" value="LARVAL STORAGE PROTEIN/PHENOLOXIDASE"/>
    <property type="match status" value="1"/>
</dbReference>
<dbReference type="PROSITE" id="PS00498">
    <property type="entry name" value="TYROSINASE_2"/>
    <property type="match status" value="2"/>
</dbReference>
<feature type="transmembrane region" description="Helical" evidence="2">
    <location>
        <begin position="300"/>
        <end position="324"/>
    </location>
</feature>
<reference evidence="4 5" key="1">
    <citation type="submission" date="2018-04" db="EMBL/GenBank/DDBJ databases">
        <authorList>
            <person name="Zhang X."/>
            <person name="Yuan J."/>
            <person name="Li F."/>
            <person name="Xiang J."/>
        </authorList>
    </citation>
    <scope>NUCLEOTIDE SEQUENCE [LARGE SCALE GENOMIC DNA]</scope>
    <source>
        <tissue evidence="4">Muscle</tissue>
    </source>
</reference>
<evidence type="ECO:0000313" key="4">
    <source>
        <dbReference type="EMBL" id="ROT63389.1"/>
    </source>
</evidence>
<dbReference type="Pfam" id="PF03723">
    <property type="entry name" value="Hemocyanin_C"/>
    <property type="match status" value="2"/>
</dbReference>
<dbReference type="InterPro" id="IPR005204">
    <property type="entry name" value="Hemocyanin_N"/>
</dbReference>
<keyword evidence="5" id="KW-1185">Reference proteome</keyword>
<dbReference type="Pfam" id="PF03722">
    <property type="entry name" value="Hemocyanin_N"/>
    <property type="match status" value="2"/>
</dbReference>
<sequence>MSNTTGRCITLPILYSRQADPHGKYALPPGVLEHFETATRDPSFFRLHKYMDNIFKEHKDSLPPYTVEDLKFNEVSVDKVSIDGQLETFFEDFEYSLINAVDDTQEIADVEISTYVPRLNHKDFSFNIDISNNGGEALATIRIFAWPHRDNNGIEYTFDEGAGMLLNWISSGSNVMSSGTNHIVRKSSESAVTVPDVPSFETLFEKTKEALGGADSGLTEFESATGIPNRFLLPKGNEQGLEFDLVVAVTDGAADAALDGLHENTEFKPMVLMANTLIIAHMAILWILHFDPCALYKGLWSCYLVTSNMKVLVLLALVAIAAAWPNLGFQADGAGVSDAQKQHDVNFLLHKIYGEIRDSNLKAKADSFDPEADLSHYSDDGAAVQKLMRDLKDHRLLEQKHWFSLFNPRQRQEALMLFDVFIHCKDWDTFVSNAAYFRQRMNEGEFVYALYVAVIHSPLAEHVVLPPLYEVTPHLFTNSEVIEAAYRAKQTQTPGKFQSSFTGTKKNPEQRVAYFGEDIGMNTHHVTWHMEFPFWWQDSYSHHLDRKGENFFWVHHQLTVRFDAERLSNYLDPVVNFTGINPSYKVLLPTPLTNNVDFEDVDGVARIRDLLIVESRIRDAIAHGYIVDRAGNRIDIMNERGINVLGDIIESSMYSPNVQYYGALHNTAHIVLGRQADPHGKYALPPGVSDAQKQHDVNFLLHKIYGEIRDSNLKAKADSFDPEADLSHYSDGGAAVQKLMRDLKDDRLLEQKHWFSLFNPRQRQEALMLFDVLIHCKDWDTFVSNAAYFRQRMNEGEFVYALYVAVIHSPLAEHVVLPPLYEVTPHLFTNSEVIEAAYRAKQTQTPGKFQSSFTGTKKNPEQRVAYFGEDIGMNTHHVTWHMEFPFWWQDSYSHHLDRKGENFFWVHHQLTVRFDAERLSNYLDPVGELHWDKPIVQGFAPHTTYKYGGQFPSRPDNVDFEDVDGVARIRDLLIVESRIRDAIAHGYIVDRAGNRIDIMNERGINVLGDIIESSMYSPNVQYYGALHNTAHIVLGRQADPHGKYALPPGVLEHFETATRDPSFFRLHKYMDNIFKEHKDSLPPYTVEDLKFNEVSVDKVSIDGQLETFFEDFEYSLINAVDDTQEIADVEISTYVPRLNHKDFSFNIDISNNGGEALATVRIFAWPHRDNNGIEYTFDEGRWNAIELDKFWVKLSPGTNHIVRKSSESAVTVPDVPSFETLFEKTKEALGGADSGLTEFESATGIPNRFLLPKGNEQGLEFDLVVAVTDGAADAALDGLHENTEFNHYGAHGKYPDNRPHGYPLDRKVPDERVFEDLPNFGHIQVKVFNHGEHIHHH</sequence>
<reference evidence="4 5" key="2">
    <citation type="submission" date="2019-01" db="EMBL/GenBank/DDBJ databases">
        <title>The decoding of complex shrimp genome reveals the adaptation for benthos swimmer, frequently molting mechanism and breeding impact on genome.</title>
        <authorList>
            <person name="Sun Y."/>
            <person name="Gao Y."/>
            <person name="Yu Y."/>
        </authorList>
    </citation>
    <scope>NUCLEOTIDE SEQUENCE [LARGE SCALE GENOMIC DNA]</scope>
    <source>
        <tissue evidence="4">Muscle</tissue>
    </source>
</reference>
<dbReference type="Gene3D" id="1.20.1370.10">
    <property type="entry name" value="Hemocyanin, N-terminal domain"/>
    <property type="match status" value="2"/>
</dbReference>
<dbReference type="OrthoDB" id="8119704at2759"/>
<dbReference type="Gene3D" id="1.10.1280.10">
    <property type="entry name" value="Di-copper center containing domain from catechol oxidase"/>
    <property type="match status" value="3"/>
</dbReference>
<feature type="domain" description="Tyrosinase copper-binding" evidence="3">
    <location>
        <begin position="1060"/>
        <end position="1071"/>
    </location>
</feature>
<accession>A0A423SGU8</accession>
<dbReference type="SUPFAM" id="SSF81296">
    <property type="entry name" value="E set domains"/>
    <property type="match status" value="2"/>
</dbReference>
<evidence type="ECO:0000313" key="5">
    <source>
        <dbReference type="Proteomes" id="UP000283509"/>
    </source>
</evidence>
<dbReference type="Proteomes" id="UP000283509">
    <property type="component" value="Unassembled WGS sequence"/>
</dbReference>
<dbReference type="InterPro" id="IPR000896">
    <property type="entry name" value="Hemocyanin/hexamerin_mid_dom"/>
</dbReference>